<dbReference type="InterPro" id="IPR013766">
    <property type="entry name" value="Thioredoxin_domain"/>
</dbReference>
<evidence type="ECO:0000256" key="2">
    <source>
        <dbReference type="ARBA" id="ARBA00022559"/>
    </source>
</evidence>
<dbReference type="STRING" id="1882483.A0A317XQJ0"/>
<feature type="compositionally biased region" description="Low complexity" evidence="10">
    <location>
        <begin position="634"/>
        <end position="682"/>
    </location>
</feature>
<dbReference type="InterPro" id="IPR036249">
    <property type="entry name" value="Thioredoxin-like_sf"/>
</dbReference>
<feature type="compositionally biased region" description="Low complexity" evidence="10">
    <location>
        <begin position="801"/>
        <end position="831"/>
    </location>
</feature>
<dbReference type="InterPro" id="IPR000866">
    <property type="entry name" value="AhpC/TSA"/>
</dbReference>
<dbReference type="PROSITE" id="PS51352">
    <property type="entry name" value="THIOREDOXIN_2"/>
    <property type="match status" value="1"/>
</dbReference>
<sequence>MPHLPRVGAFPIAGERSIITAAGAALRIPAKEKNSPLIGNPAPEILAKDHLSRTVSLHNTIALGRPIILYFFPLAGSPHCTKESCSFRDAVGTSPIFNDLNAVVIGISQDPPSRSKRFVDEHHLGFRILHDENRQIMSNWGVGRGLLGLIDGRCTFVIDHDGIVRGMLDGVWDYQGHRDFAEKWLCRIEHELSGRQRFFIEHDGDDTIACDDEGRHVKVIYGSDVASRAIATAPRHGAASSVARKTTKSTKTSRPPTTSKLEGDAAELASPSLQKSKSRKNIKGWLRPSLGPENKYDEPVLVEYKRTNRSVDDIAREQQQYQQHHSPGNGQSKPVMRTRSLRGELLSGSARDESSPPMPANAAAIAKEASDRSPRSNRGSGSGWATPSTISARSISTGETSLASPRADTRDTIISTTSVLAAVAPDENLERSNSGNARKAASSTASGPAALGMGPLRRSSSLHKRVSIDAGRQAGNGSGRSGSPSRSARASHGSRGPEDVPQDVDHTDTGAGSMPIYANGNIAKLQLLPRESADRSLDSLFTTSDVKTAGRSSFSLSTDSPRVATASLPILPRPTSRMGAGVKVQQQQQQYSQLRPNSARTSVASRSQTPTPGPNASQSSAERNGSDGEESANRSSVVQGRRVRVDGQGASAVPVAVGSPVPKAFNGSTPPSMSSRPSSALPSDRKDKPSLLLLRESQEPAVPSSPTVPPTPRADSSAARVGTAVAPPFSVTPDLSHAPELSDAVSSIPASGNAVSLGRSSLSRRRLPEQSPVPAYAPPPAPPLVKGSATAKSIGLLSLVTPSPSPSLASIPGSSSSRPRSGNSSTSNTNGVAAAGGLTGNNGIHVSPSASTGLGISHLPPSTSNGSSAVTSPATERRLSLTPSVTSSLASADNDYSPSIAESHHTFGGFPGGRGSHGRSSTSTFGGNEEDNDEDDHSNLGFDREVAAAH</sequence>
<dbReference type="Gene3D" id="3.40.30.10">
    <property type="entry name" value="Glutaredoxin"/>
    <property type="match status" value="1"/>
</dbReference>
<feature type="compositionally biased region" description="Polar residues" evidence="10">
    <location>
        <begin position="841"/>
        <end position="874"/>
    </location>
</feature>
<evidence type="ECO:0000256" key="1">
    <source>
        <dbReference type="ARBA" id="ARBA00013017"/>
    </source>
</evidence>
<comment type="similarity">
    <text evidence="8">Belongs to the peroxiredoxin family. BCP/PrxQ subfamily.</text>
</comment>
<gene>
    <name evidence="12" type="ORF">BCV70DRAFT_200315</name>
</gene>
<keyword evidence="4" id="KW-0560">Oxidoreductase</keyword>
<feature type="compositionally biased region" description="Polar residues" evidence="10">
    <location>
        <begin position="881"/>
        <end position="897"/>
    </location>
</feature>
<evidence type="ECO:0000256" key="4">
    <source>
        <dbReference type="ARBA" id="ARBA00023002"/>
    </source>
</evidence>
<feature type="compositionally biased region" description="Polar residues" evidence="10">
    <location>
        <begin position="385"/>
        <end position="403"/>
    </location>
</feature>
<dbReference type="InParanoid" id="A0A317XQJ0"/>
<dbReference type="CDD" id="cd03017">
    <property type="entry name" value="PRX_BCP"/>
    <property type="match status" value="1"/>
</dbReference>
<evidence type="ECO:0000256" key="8">
    <source>
        <dbReference type="ARBA" id="ARBA00038489"/>
    </source>
</evidence>
<keyword evidence="3" id="KW-0049">Antioxidant</keyword>
<evidence type="ECO:0000259" key="11">
    <source>
        <dbReference type="PROSITE" id="PS51352"/>
    </source>
</evidence>
<evidence type="ECO:0000256" key="3">
    <source>
        <dbReference type="ARBA" id="ARBA00022862"/>
    </source>
</evidence>
<comment type="catalytic activity">
    <reaction evidence="9">
        <text>a hydroperoxide + [thioredoxin]-dithiol = an alcohol + [thioredoxin]-disulfide + H2O</text>
        <dbReference type="Rhea" id="RHEA:62620"/>
        <dbReference type="Rhea" id="RHEA-COMP:10698"/>
        <dbReference type="Rhea" id="RHEA-COMP:10700"/>
        <dbReference type="ChEBI" id="CHEBI:15377"/>
        <dbReference type="ChEBI" id="CHEBI:29950"/>
        <dbReference type="ChEBI" id="CHEBI:30879"/>
        <dbReference type="ChEBI" id="CHEBI:35924"/>
        <dbReference type="ChEBI" id="CHEBI:50058"/>
        <dbReference type="EC" id="1.11.1.24"/>
    </reaction>
</comment>
<feature type="region of interest" description="Disordered" evidence="10">
    <location>
        <begin position="232"/>
        <end position="295"/>
    </location>
</feature>
<feature type="region of interest" description="Disordered" evidence="10">
    <location>
        <begin position="801"/>
        <end position="950"/>
    </location>
</feature>
<dbReference type="InterPro" id="IPR050924">
    <property type="entry name" value="Peroxiredoxin_BCP/PrxQ"/>
</dbReference>
<feature type="compositionally biased region" description="Polar residues" evidence="10">
    <location>
        <begin position="431"/>
        <end position="446"/>
    </location>
</feature>
<evidence type="ECO:0000313" key="12">
    <source>
        <dbReference type="EMBL" id="PWZ00158.1"/>
    </source>
</evidence>
<feature type="compositionally biased region" description="Low complexity" evidence="10">
    <location>
        <begin position="249"/>
        <end position="260"/>
    </location>
</feature>
<name>A0A317XQJ0_9BASI</name>
<feature type="compositionally biased region" description="Low complexity" evidence="10">
    <location>
        <begin position="481"/>
        <end position="494"/>
    </location>
</feature>
<feature type="compositionally biased region" description="Polar residues" evidence="10">
    <location>
        <begin position="547"/>
        <end position="560"/>
    </location>
</feature>
<dbReference type="EC" id="1.11.1.24" evidence="1"/>
<dbReference type="Proteomes" id="UP000246740">
    <property type="component" value="Unassembled WGS sequence"/>
</dbReference>
<evidence type="ECO:0000313" key="13">
    <source>
        <dbReference type="Proteomes" id="UP000246740"/>
    </source>
</evidence>
<evidence type="ECO:0000256" key="6">
    <source>
        <dbReference type="ARBA" id="ARBA00023284"/>
    </source>
</evidence>
<dbReference type="PANTHER" id="PTHR42801:SF4">
    <property type="entry name" value="AHPC_TSA FAMILY PROTEIN"/>
    <property type="match status" value="1"/>
</dbReference>
<protein>
    <recommendedName>
        <fullName evidence="1">thioredoxin-dependent peroxiredoxin</fullName>
        <ecNumber evidence="1">1.11.1.24</ecNumber>
    </recommendedName>
    <alternativeName>
        <fullName evidence="7">Thioredoxin peroxidase</fullName>
    </alternativeName>
</protein>
<evidence type="ECO:0000256" key="5">
    <source>
        <dbReference type="ARBA" id="ARBA00023157"/>
    </source>
</evidence>
<feature type="region of interest" description="Disordered" evidence="10">
    <location>
        <begin position="317"/>
        <end position="336"/>
    </location>
</feature>
<evidence type="ECO:0000256" key="10">
    <source>
        <dbReference type="SAM" id="MobiDB-lite"/>
    </source>
</evidence>
<dbReference type="GO" id="GO:0005737">
    <property type="term" value="C:cytoplasm"/>
    <property type="evidence" value="ECO:0007669"/>
    <property type="project" value="TreeGrafter"/>
</dbReference>
<feature type="region of interest" description="Disordered" evidence="10">
    <location>
        <begin position="347"/>
        <end position="409"/>
    </location>
</feature>
<dbReference type="GO" id="GO:0008379">
    <property type="term" value="F:thioredoxin peroxidase activity"/>
    <property type="evidence" value="ECO:0007669"/>
    <property type="project" value="TreeGrafter"/>
</dbReference>
<feature type="compositionally biased region" description="Polar residues" evidence="10">
    <location>
        <begin position="317"/>
        <end position="332"/>
    </location>
</feature>
<dbReference type="SUPFAM" id="SSF52833">
    <property type="entry name" value="Thioredoxin-like"/>
    <property type="match status" value="1"/>
</dbReference>
<dbReference type="OrthoDB" id="338622at2759"/>
<keyword evidence="5" id="KW-1015">Disulfide bond</keyword>
<proteinExistence type="inferred from homology"/>
<dbReference type="PANTHER" id="PTHR42801">
    <property type="entry name" value="THIOREDOXIN-DEPENDENT PEROXIDE REDUCTASE"/>
    <property type="match status" value="1"/>
</dbReference>
<accession>A0A317XQJ0</accession>
<organism evidence="12 13">
    <name type="scientific">Testicularia cyperi</name>
    <dbReference type="NCBI Taxonomy" id="1882483"/>
    <lineage>
        <taxon>Eukaryota</taxon>
        <taxon>Fungi</taxon>
        <taxon>Dikarya</taxon>
        <taxon>Basidiomycota</taxon>
        <taxon>Ustilaginomycotina</taxon>
        <taxon>Ustilaginomycetes</taxon>
        <taxon>Ustilaginales</taxon>
        <taxon>Anthracoideaceae</taxon>
        <taxon>Testicularia</taxon>
    </lineage>
</organism>
<dbReference type="EMBL" id="KZ819193">
    <property type="protein sequence ID" value="PWZ00158.1"/>
    <property type="molecule type" value="Genomic_DNA"/>
</dbReference>
<keyword evidence="2" id="KW-0575">Peroxidase</keyword>
<evidence type="ECO:0000256" key="9">
    <source>
        <dbReference type="ARBA" id="ARBA00049091"/>
    </source>
</evidence>
<reference evidence="12 13" key="1">
    <citation type="journal article" date="2018" name="Mol. Biol. Evol.">
        <title>Broad Genomic Sampling Reveals a Smut Pathogenic Ancestry of the Fungal Clade Ustilaginomycotina.</title>
        <authorList>
            <person name="Kijpornyongpan T."/>
            <person name="Mondo S.J."/>
            <person name="Barry K."/>
            <person name="Sandor L."/>
            <person name="Lee J."/>
            <person name="Lipzen A."/>
            <person name="Pangilinan J."/>
            <person name="LaButti K."/>
            <person name="Hainaut M."/>
            <person name="Henrissat B."/>
            <person name="Grigoriev I.V."/>
            <person name="Spatafora J.W."/>
            <person name="Aime M.C."/>
        </authorList>
    </citation>
    <scope>NUCLEOTIDE SEQUENCE [LARGE SCALE GENOMIC DNA]</scope>
    <source>
        <strain evidence="12 13">MCA 3645</strain>
    </source>
</reference>
<dbReference type="AlphaFoldDB" id="A0A317XQJ0"/>
<dbReference type="Pfam" id="PF00578">
    <property type="entry name" value="AhpC-TSA"/>
    <property type="match status" value="1"/>
</dbReference>
<keyword evidence="6" id="KW-0676">Redox-active center</keyword>
<feature type="domain" description="Thioredoxin" evidence="11">
    <location>
        <begin position="36"/>
        <end position="193"/>
    </location>
</feature>
<keyword evidence="13" id="KW-1185">Reference proteome</keyword>
<feature type="compositionally biased region" description="Basic and acidic residues" evidence="10">
    <location>
        <begin position="495"/>
        <end position="508"/>
    </location>
</feature>
<dbReference type="GO" id="GO:0045454">
    <property type="term" value="P:cell redox homeostasis"/>
    <property type="evidence" value="ECO:0007669"/>
    <property type="project" value="TreeGrafter"/>
</dbReference>
<feature type="compositionally biased region" description="Low complexity" evidence="10">
    <location>
        <begin position="918"/>
        <end position="927"/>
    </location>
</feature>
<feature type="region of interest" description="Disordered" evidence="10">
    <location>
        <begin position="425"/>
        <end position="515"/>
    </location>
</feature>
<feature type="compositionally biased region" description="Polar residues" evidence="10">
    <location>
        <begin position="744"/>
        <end position="754"/>
    </location>
</feature>
<feature type="compositionally biased region" description="Polar residues" evidence="10">
    <location>
        <begin position="591"/>
        <end position="623"/>
    </location>
</feature>
<dbReference type="GO" id="GO:0034599">
    <property type="term" value="P:cellular response to oxidative stress"/>
    <property type="evidence" value="ECO:0007669"/>
    <property type="project" value="TreeGrafter"/>
</dbReference>
<evidence type="ECO:0000256" key="7">
    <source>
        <dbReference type="ARBA" id="ARBA00032824"/>
    </source>
</evidence>
<feature type="region of interest" description="Disordered" evidence="10">
    <location>
        <begin position="547"/>
        <end position="787"/>
    </location>
</feature>